<dbReference type="SUPFAM" id="SSF55424">
    <property type="entry name" value="FAD/NAD-linked reductases, dimerisation (C-terminal) domain"/>
    <property type="match status" value="1"/>
</dbReference>
<keyword evidence="5 11" id="KW-0560">Oxidoreductase</keyword>
<dbReference type="Pfam" id="PF07992">
    <property type="entry name" value="Pyr_redox_2"/>
    <property type="match status" value="1"/>
</dbReference>
<feature type="disulfide bond" description="Redox-active" evidence="10">
    <location>
        <begin position="44"/>
        <end position="49"/>
    </location>
</feature>
<comment type="similarity">
    <text evidence="1 11">Belongs to the class-I pyridine nucleotide-disulfide oxidoreductase family.</text>
</comment>
<feature type="binding site" evidence="9">
    <location>
        <position position="116"/>
    </location>
    <ligand>
        <name>FAD</name>
        <dbReference type="ChEBI" id="CHEBI:57692"/>
    </ligand>
</feature>
<proteinExistence type="evidence at transcript level"/>
<keyword evidence="12" id="KW-0963">Cytoplasm</keyword>
<dbReference type="InterPro" id="IPR006322">
    <property type="entry name" value="Glutathione_Rdtase_euk/bac"/>
</dbReference>
<feature type="binding site" evidence="9">
    <location>
        <begin position="175"/>
        <end position="182"/>
    </location>
    <ligand>
        <name>NAD(+)</name>
        <dbReference type="ChEBI" id="CHEBI:57540"/>
    </ligand>
</feature>
<evidence type="ECO:0000256" key="1">
    <source>
        <dbReference type="ARBA" id="ARBA00007532"/>
    </source>
</evidence>
<name>H1ZYM4_DUGJA</name>
<comment type="cofactor">
    <cofactor evidence="9">
        <name>FAD</name>
        <dbReference type="ChEBI" id="CHEBI:57692"/>
    </cofactor>
    <text evidence="9">Binds 1 FAD per subunit.</text>
</comment>
<comment type="function">
    <text evidence="12">Catalyzes the reduction of glutathione disulfide (GSSG) to reduced glutathione (GSH). Constitutes the major mechanism to maintain a high GSH:GSSG ratio in the cytosol.</text>
</comment>
<dbReference type="GO" id="GO:0050661">
    <property type="term" value="F:NADP binding"/>
    <property type="evidence" value="ECO:0007669"/>
    <property type="project" value="InterPro"/>
</dbReference>
<dbReference type="InterPro" id="IPR046952">
    <property type="entry name" value="GSHR/TRXR-like"/>
</dbReference>
<feature type="active site" description="Proton acceptor" evidence="8">
    <location>
        <position position="448"/>
    </location>
</feature>
<evidence type="ECO:0000256" key="2">
    <source>
        <dbReference type="ARBA" id="ARBA00011738"/>
    </source>
</evidence>
<keyword evidence="9" id="KW-0547">Nucleotide-binding</keyword>
<dbReference type="FunFam" id="3.30.390.30:FF:000003">
    <property type="entry name" value="Glutathione reductase"/>
    <property type="match status" value="1"/>
</dbReference>
<evidence type="ECO:0000313" key="15">
    <source>
        <dbReference type="EMBL" id="ADU86893.1"/>
    </source>
</evidence>
<keyword evidence="12" id="KW-0521">NADP</keyword>
<dbReference type="PROSITE" id="PS00076">
    <property type="entry name" value="PYRIDINE_REDOX_1"/>
    <property type="match status" value="1"/>
</dbReference>
<evidence type="ECO:0000259" key="14">
    <source>
        <dbReference type="Pfam" id="PF07992"/>
    </source>
</evidence>
<evidence type="ECO:0000256" key="5">
    <source>
        <dbReference type="ARBA" id="ARBA00023002"/>
    </source>
</evidence>
<keyword evidence="9" id="KW-0520">NAD</keyword>
<evidence type="ECO:0000259" key="13">
    <source>
        <dbReference type="Pfam" id="PF02852"/>
    </source>
</evidence>
<dbReference type="Pfam" id="PF02852">
    <property type="entry name" value="Pyr_redox_dim"/>
    <property type="match status" value="1"/>
</dbReference>
<dbReference type="GO" id="GO:0004362">
    <property type="term" value="F:glutathione-disulfide reductase (NADPH) activity"/>
    <property type="evidence" value="ECO:0007669"/>
    <property type="project" value="UniProtKB-EC"/>
</dbReference>
<keyword evidence="4 9" id="KW-0274">FAD</keyword>
<evidence type="ECO:0000256" key="10">
    <source>
        <dbReference type="PIRSR" id="PIRSR000350-4"/>
    </source>
</evidence>
<dbReference type="InterPro" id="IPR012999">
    <property type="entry name" value="Pyr_OxRdtase_I_AS"/>
</dbReference>
<evidence type="ECO:0000256" key="9">
    <source>
        <dbReference type="PIRSR" id="PIRSR000350-3"/>
    </source>
</evidence>
<accession>H1ZYM4</accession>
<dbReference type="FunFam" id="3.50.50.60:FF:000235">
    <property type="entry name" value="Glutathione reductase"/>
    <property type="match status" value="1"/>
</dbReference>
<comment type="subunit">
    <text evidence="2">Homodimer.</text>
</comment>
<dbReference type="PANTHER" id="PTHR42737:SF2">
    <property type="entry name" value="GLUTATHIONE REDUCTASE"/>
    <property type="match status" value="1"/>
</dbReference>
<feature type="domain" description="FAD/NAD(P)-binding" evidence="14">
    <location>
        <begin position="8"/>
        <end position="327"/>
    </location>
</feature>
<evidence type="ECO:0000256" key="6">
    <source>
        <dbReference type="ARBA" id="ARBA00023157"/>
    </source>
</evidence>
<dbReference type="PRINTS" id="PR00411">
    <property type="entry name" value="PNDRDTASEI"/>
</dbReference>
<evidence type="ECO:0000256" key="4">
    <source>
        <dbReference type="ARBA" id="ARBA00022827"/>
    </source>
</evidence>
<keyword evidence="6" id="KW-1015">Disulfide bond</keyword>
<dbReference type="GO" id="GO:0034599">
    <property type="term" value="P:cellular response to oxidative stress"/>
    <property type="evidence" value="ECO:0007669"/>
    <property type="project" value="TreeGrafter"/>
</dbReference>
<dbReference type="Gene3D" id="3.50.50.60">
    <property type="entry name" value="FAD/NAD(P)-binding domain"/>
    <property type="match status" value="2"/>
</dbReference>
<dbReference type="PIRSF" id="PIRSF000350">
    <property type="entry name" value="Mercury_reductase_MerA"/>
    <property type="match status" value="1"/>
</dbReference>
<dbReference type="InterPro" id="IPR001100">
    <property type="entry name" value="Pyr_nuc-diS_OxRdtase"/>
</dbReference>
<evidence type="ECO:0000256" key="12">
    <source>
        <dbReference type="RuleBase" id="RU365016"/>
    </source>
</evidence>
<comment type="catalytic activity">
    <reaction evidence="12">
        <text>2 glutathione + NADP(+) = glutathione disulfide + NADPH + H(+)</text>
        <dbReference type="Rhea" id="RHEA:11740"/>
        <dbReference type="ChEBI" id="CHEBI:15378"/>
        <dbReference type="ChEBI" id="CHEBI:57783"/>
        <dbReference type="ChEBI" id="CHEBI:57925"/>
        <dbReference type="ChEBI" id="CHEBI:58297"/>
        <dbReference type="ChEBI" id="CHEBI:58349"/>
        <dbReference type="EC" id="1.8.1.7"/>
    </reaction>
</comment>
<dbReference type="InterPro" id="IPR016156">
    <property type="entry name" value="FAD/NAD-linked_Rdtase_dimer_sf"/>
</dbReference>
<feature type="binding site" evidence="9">
    <location>
        <position position="271"/>
    </location>
    <ligand>
        <name>NAD(+)</name>
        <dbReference type="ChEBI" id="CHEBI:57540"/>
    </ligand>
</feature>
<dbReference type="NCBIfam" id="TIGR01421">
    <property type="entry name" value="gluta_reduc_1"/>
    <property type="match status" value="1"/>
</dbReference>
<evidence type="ECO:0000256" key="7">
    <source>
        <dbReference type="ARBA" id="ARBA00023284"/>
    </source>
</evidence>
<dbReference type="GO" id="GO:0045454">
    <property type="term" value="P:cell redox homeostasis"/>
    <property type="evidence" value="ECO:0007669"/>
    <property type="project" value="InterPro"/>
</dbReference>
<dbReference type="PRINTS" id="PR00368">
    <property type="entry name" value="FADPNR"/>
</dbReference>
<protein>
    <recommendedName>
        <fullName evidence="12">Glutathione reductase</fullName>
        <ecNumber evidence="12">1.8.1.7</ecNumber>
    </recommendedName>
</protein>
<dbReference type="Gene3D" id="3.30.390.30">
    <property type="match status" value="1"/>
</dbReference>
<dbReference type="GO" id="GO:0006749">
    <property type="term" value="P:glutathione metabolic process"/>
    <property type="evidence" value="ECO:0007669"/>
    <property type="project" value="InterPro"/>
</dbReference>
<dbReference type="GO" id="GO:0005829">
    <property type="term" value="C:cytosol"/>
    <property type="evidence" value="ECO:0007669"/>
    <property type="project" value="TreeGrafter"/>
</dbReference>
<evidence type="ECO:0000256" key="8">
    <source>
        <dbReference type="PIRSR" id="PIRSR000350-2"/>
    </source>
</evidence>
<dbReference type="GO" id="GO:0050660">
    <property type="term" value="F:flavin adenine dinucleotide binding"/>
    <property type="evidence" value="ECO:0007669"/>
    <property type="project" value="InterPro"/>
</dbReference>
<evidence type="ECO:0000256" key="11">
    <source>
        <dbReference type="RuleBase" id="RU003691"/>
    </source>
</evidence>
<evidence type="ECO:0000256" key="3">
    <source>
        <dbReference type="ARBA" id="ARBA00022630"/>
    </source>
</evidence>
<dbReference type="EC" id="1.8.1.7" evidence="12"/>
<sequence length="459" mass="50653">MKKVSHFNFIVIGGGPGGIASARRASEYQKSVLLIEKNKMGGTCVNVGCVPKKIMYNAAFLSEMLHDIKDYGFKISYNNFNWDVIKQKRDSYIKNLNNIFETNMRQNGVKFIIGEGVTNSDRSVLVNNHHYTADHILIATGGKPVIPNVPGAQFGITSDGFFELKSLPKKVVIVGVGYIGIELAGILNALGSEVTLIARGEIVLRNFDKMIQSVVAENLQSSGVKLLYKSEVYQINCVDENSENLEVNVQSNESGSKSIIPDINCLIWAIGRLPNTKSLKLDKLGINTDTHGHIVVDEWQNTSVPGYYAVGDVCGKFLLTPVAIAAGRRLADRLFNDQNERRLDYSNIPTVIFSHPPCGVIGMTEQEAISNYGNDKVKVYRTSFKPLFFAVTERVQKCQMKLVCLLPEEKIIGLHMCGMGCDEMLQGFSVAIKMGATKAQFDDTVAIHPTSSEELVTMR</sequence>
<dbReference type="InterPro" id="IPR036188">
    <property type="entry name" value="FAD/NAD-bd_sf"/>
</dbReference>
<dbReference type="EMBL" id="GU479915">
    <property type="protein sequence ID" value="ADU86893.1"/>
    <property type="molecule type" value="mRNA"/>
</dbReference>
<comment type="subcellular location">
    <subcellularLocation>
        <location evidence="12">Cytoplasm</location>
    </subcellularLocation>
</comment>
<dbReference type="SUPFAM" id="SSF51905">
    <property type="entry name" value="FAD/NAD(P)-binding domain"/>
    <property type="match status" value="1"/>
</dbReference>
<dbReference type="GO" id="GO:0005739">
    <property type="term" value="C:mitochondrion"/>
    <property type="evidence" value="ECO:0007669"/>
    <property type="project" value="TreeGrafter"/>
</dbReference>
<dbReference type="InterPro" id="IPR023753">
    <property type="entry name" value="FAD/NAD-binding_dom"/>
</dbReference>
<dbReference type="NCBIfam" id="NF004776">
    <property type="entry name" value="PRK06116.1"/>
    <property type="match status" value="1"/>
</dbReference>
<keyword evidence="3 11" id="KW-0285">Flavoprotein</keyword>
<feature type="domain" description="Pyridine nucleotide-disulphide oxidoreductase dimerisation" evidence="13">
    <location>
        <begin position="348"/>
        <end position="458"/>
    </location>
</feature>
<dbReference type="PANTHER" id="PTHR42737">
    <property type="entry name" value="GLUTATHIONE REDUCTASE"/>
    <property type="match status" value="1"/>
</dbReference>
<dbReference type="AlphaFoldDB" id="H1ZYM4"/>
<feature type="binding site" evidence="9">
    <location>
        <position position="312"/>
    </location>
    <ligand>
        <name>FAD</name>
        <dbReference type="ChEBI" id="CHEBI:57692"/>
    </ligand>
</feature>
<keyword evidence="7 11" id="KW-0676">Redox-active center</keyword>
<reference evidence="15" key="1">
    <citation type="submission" date="2010-01" db="EMBL/GenBank/DDBJ databases">
        <title>Environmental stressors modulate expression of glutathione reductase gene from Dugesia japonica.</title>
        <authorList>
            <person name="Yao Y."/>
            <person name="Sun Y."/>
            <person name="Li Z."/>
            <person name="Zhao J."/>
        </authorList>
    </citation>
    <scope>NUCLEOTIDE SEQUENCE</scope>
</reference>
<dbReference type="InterPro" id="IPR004099">
    <property type="entry name" value="Pyr_nucl-diS_OxRdtase_dimer"/>
</dbReference>
<feature type="binding site" evidence="9">
    <location>
        <position position="53"/>
    </location>
    <ligand>
        <name>FAD</name>
        <dbReference type="ChEBI" id="CHEBI:57692"/>
    </ligand>
</feature>
<organism evidence="15">
    <name type="scientific">Dugesia japonica</name>
    <name type="common">Planarian</name>
    <dbReference type="NCBI Taxonomy" id="6161"/>
    <lineage>
        <taxon>Eukaryota</taxon>
        <taxon>Metazoa</taxon>
        <taxon>Spiralia</taxon>
        <taxon>Lophotrochozoa</taxon>
        <taxon>Platyhelminthes</taxon>
        <taxon>Rhabditophora</taxon>
        <taxon>Seriata</taxon>
        <taxon>Tricladida</taxon>
        <taxon>Continenticola</taxon>
        <taxon>Geoplanoidea</taxon>
        <taxon>Dugesiidae</taxon>
        <taxon>Dugesia</taxon>
    </lineage>
</organism>